<proteinExistence type="predicted"/>
<comment type="caution">
    <text evidence="2">The sequence shown here is derived from an EMBL/GenBank/DDBJ whole genome shotgun (WGS) entry which is preliminary data.</text>
</comment>
<evidence type="ECO:0000313" key="3">
    <source>
        <dbReference type="Proteomes" id="UP000253061"/>
    </source>
</evidence>
<accession>A0A367VEC8</accession>
<protein>
    <recommendedName>
        <fullName evidence="4">Transmembrane protein (PGPGW)</fullName>
    </recommendedName>
</protein>
<organism evidence="2 3">
    <name type="scientific">Thalassospira profundimaris</name>
    <dbReference type="NCBI Taxonomy" id="502049"/>
    <lineage>
        <taxon>Bacteria</taxon>
        <taxon>Pseudomonadati</taxon>
        <taxon>Pseudomonadota</taxon>
        <taxon>Alphaproteobacteria</taxon>
        <taxon>Rhodospirillales</taxon>
        <taxon>Thalassospiraceae</taxon>
        <taxon>Thalassospira</taxon>
    </lineage>
</organism>
<keyword evidence="1" id="KW-0812">Transmembrane</keyword>
<evidence type="ECO:0000256" key="1">
    <source>
        <dbReference type="SAM" id="Phobius"/>
    </source>
</evidence>
<evidence type="ECO:0008006" key="4">
    <source>
        <dbReference type="Google" id="ProtNLM"/>
    </source>
</evidence>
<feature type="transmembrane region" description="Helical" evidence="1">
    <location>
        <begin position="39"/>
        <end position="56"/>
    </location>
</feature>
<dbReference type="RefSeq" id="WP_062955031.1">
    <property type="nucleotide sequence ID" value="NZ_JPWB01000003.1"/>
</dbReference>
<dbReference type="EMBL" id="JPWB01000003">
    <property type="protein sequence ID" value="RCK22821.1"/>
    <property type="molecule type" value="Genomic_DNA"/>
</dbReference>
<dbReference type="Pfam" id="PF09656">
    <property type="entry name" value="PGPGW"/>
    <property type="match status" value="1"/>
</dbReference>
<dbReference type="AlphaFoldDB" id="A0A367VEC8"/>
<dbReference type="InterPro" id="IPR019099">
    <property type="entry name" value="Uncharacterised_PGPGW_TM"/>
</dbReference>
<keyword evidence="1" id="KW-0472">Membrane</keyword>
<reference evidence="2 3" key="1">
    <citation type="submission" date="2014-07" db="EMBL/GenBank/DDBJ databases">
        <title>Draft genome sequence of Thalassospira profundimaris R8-17.</title>
        <authorList>
            <person name="Lai Q."/>
            <person name="Shao Z."/>
        </authorList>
    </citation>
    <scope>NUCLEOTIDE SEQUENCE [LARGE SCALE GENOMIC DNA]</scope>
    <source>
        <strain evidence="2 3">R8-17</strain>
    </source>
</reference>
<gene>
    <name evidence="2" type="ORF">TH6_07120</name>
</gene>
<feature type="transmembrane region" description="Helical" evidence="1">
    <location>
        <begin position="62"/>
        <end position="79"/>
    </location>
</feature>
<name>A0A367VEC8_9PROT</name>
<keyword evidence="1" id="KW-1133">Transmembrane helix</keyword>
<evidence type="ECO:0000313" key="2">
    <source>
        <dbReference type="EMBL" id="RCK22821.1"/>
    </source>
</evidence>
<dbReference type="Proteomes" id="UP000253061">
    <property type="component" value="Unassembled WGS sequence"/>
</dbReference>
<sequence>MSLNILLAASSVIWIIDIKSRWNCSVGSALRKLKRLQSMGLMIAGAFCLLVGLVFLPLPPPFFGMVFIAFGVPLLAAGSKRTRRLIQHLRWRYYRHNAKVEYLLNRMPGFVRRHGKKTRPDGLVRSQKIAIAAKERLRPKG</sequence>